<proteinExistence type="predicted"/>
<name>A0AB33JRQ0_9ACTN</name>
<gene>
    <name evidence="1" type="ORF">KCMC57_05090</name>
</gene>
<organism evidence="1">
    <name type="scientific">Kitasatospora sp. CMC57</name>
    <dbReference type="NCBI Taxonomy" id="3231513"/>
    <lineage>
        <taxon>Bacteria</taxon>
        <taxon>Bacillati</taxon>
        <taxon>Actinomycetota</taxon>
        <taxon>Actinomycetes</taxon>
        <taxon>Kitasatosporales</taxon>
        <taxon>Streptomycetaceae</taxon>
        <taxon>Kitasatospora</taxon>
    </lineage>
</organism>
<protein>
    <submittedName>
        <fullName evidence="1">Uncharacterized protein</fullName>
    </submittedName>
</protein>
<accession>A0AB33JRQ0</accession>
<sequence>MIDSHALGGAVVYLLYNGSTAQNCVTAVATNPDGKVAMDATLAAQGGSSADNPGNFTYYAGPVTLSAANVCVQWGGSYAGTSWTSGWSHCG</sequence>
<dbReference type="EMBL" id="AP035881">
    <property type="protein sequence ID" value="BFP44141.1"/>
    <property type="molecule type" value="Genomic_DNA"/>
</dbReference>
<reference evidence="1" key="1">
    <citation type="submission" date="2024-07" db="EMBL/GenBank/DDBJ databases">
        <title>Complete genome sequences of cellulolytic bacteria, Kitasatospora sp. CMC57 and Streptomyces sp. CMC78, isolated from Japanese agricultural soil.</title>
        <authorList>
            <person name="Hashimoto T."/>
            <person name="Ito M."/>
            <person name="Iwamoto M."/>
            <person name="Fukahori D."/>
            <person name="Shoda T."/>
            <person name="Sakoda M."/>
            <person name="Morohoshi T."/>
            <person name="Mitsuboshi M."/>
            <person name="Nishizawa T."/>
        </authorList>
    </citation>
    <scope>NUCLEOTIDE SEQUENCE</scope>
    <source>
        <strain evidence="1">CMC57</strain>
    </source>
</reference>
<evidence type="ECO:0000313" key="1">
    <source>
        <dbReference type="EMBL" id="BFP44141.1"/>
    </source>
</evidence>
<dbReference type="RefSeq" id="WP_407986739.1">
    <property type="nucleotide sequence ID" value="NZ_AP035881.2"/>
</dbReference>
<dbReference type="AlphaFoldDB" id="A0AB33JRQ0"/>